<dbReference type="SUPFAM" id="SSF64167">
    <property type="entry name" value="SurE-like"/>
    <property type="match status" value="1"/>
</dbReference>
<evidence type="ECO:0000256" key="3">
    <source>
        <dbReference type="ARBA" id="ARBA00012643"/>
    </source>
</evidence>
<reference evidence="7 8" key="1">
    <citation type="journal article" date="2013" name="Genome Announc.">
        <title>Draft genome sequences for three mercury-methylating, sulfate-reducing bacteria.</title>
        <authorList>
            <person name="Brown S.D."/>
            <person name="Hurt R.A.Jr."/>
            <person name="Gilmour C.C."/>
            <person name="Elias D.A."/>
        </authorList>
    </citation>
    <scope>NUCLEOTIDE SEQUENCE [LARGE SCALE GENOMIC DNA]</scope>
    <source>
        <strain evidence="7 8">DSM 2059</strain>
    </source>
</reference>
<evidence type="ECO:0000313" key="8">
    <source>
        <dbReference type="Proteomes" id="UP000014977"/>
    </source>
</evidence>
<dbReference type="Gene3D" id="3.40.1210.10">
    <property type="entry name" value="Survival protein SurE-like phosphatase/nucleotidase"/>
    <property type="match status" value="1"/>
</dbReference>
<dbReference type="EMBL" id="ATHJ01000022">
    <property type="protein sequence ID" value="EPR44608.1"/>
    <property type="molecule type" value="Genomic_DNA"/>
</dbReference>
<accession>S7VJ57</accession>
<dbReference type="GO" id="GO:0008253">
    <property type="term" value="F:5'-nucleotidase activity"/>
    <property type="evidence" value="ECO:0007669"/>
    <property type="project" value="UniProtKB-EC"/>
</dbReference>
<dbReference type="PANTHER" id="PTHR30457">
    <property type="entry name" value="5'-NUCLEOTIDASE SURE"/>
    <property type="match status" value="1"/>
</dbReference>
<dbReference type="eggNOG" id="COG0496">
    <property type="taxonomic scope" value="Bacteria"/>
</dbReference>
<dbReference type="NCBIfam" id="TIGR00087">
    <property type="entry name" value="surE"/>
    <property type="match status" value="1"/>
</dbReference>
<proteinExistence type="inferred from homology"/>
<organism evidence="7 8">
    <name type="scientific">Desulfococcus multivorans DSM 2059</name>
    <dbReference type="NCBI Taxonomy" id="1121405"/>
    <lineage>
        <taxon>Bacteria</taxon>
        <taxon>Pseudomonadati</taxon>
        <taxon>Thermodesulfobacteriota</taxon>
        <taxon>Desulfobacteria</taxon>
        <taxon>Desulfobacterales</taxon>
        <taxon>Desulfococcaceae</taxon>
        <taxon>Desulfococcus</taxon>
    </lineage>
</organism>
<dbReference type="Pfam" id="PF01975">
    <property type="entry name" value="SurE"/>
    <property type="match status" value="1"/>
</dbReference>
<evidence type="ECO:0000256" key="5">
    <source>
        <dbReference type="ARBA" id="ARBA00022801"/>
    </source>
</evidence>
<dbReference type="InterPro" id="IPR030048">
    <property type="entry name" value="SurE"/>
</dbReference>
<evidence type="ECO:0000256" key="1">
    <source>
        <dbReference type="ARBA" id="ARBA00000815"/>
    </source>
</evidence>
<keyword evidence="4" id="KW-0479">Metal-binding</keyword>
<gene>
    <name evidence="7" type="ORF">dsmv_1067</name>
</gene>
<dbReference type="PANTHER" id="PTHR30457:SF0">
    <property type="entry name" value="PHOSPHATASE, PUTATIVE (AFU_ORTHOLOGUE AFUA_4G01070)-RELATED"/>
    <property type="match status" value="1"/>
</dbReference>
<feature type="domain" description="Survival protein SurE-like phosphatase/nucleotidase" evidence="6">
    <location>
        <begin position="4"/>
        <end position="180"/>
    </location>
</feature>
<dbReference type="RefSeq" id="WP_020875307.1">
    <property type="nucleotide sequence ID" value="NZ_ATHJ01000022.1"/>
</dbReference>
<dbReference type="STRING" id="897.B2D07_17230"/>
<dbReference type="GO" id="GO:0046872">
    <property type="term" value="F:metal ion binding"/>
    <property type="evidence" value="ECO:0007669"/>
    <property type="project" value="UniProtKB-KW"/>
</dbReference>
<evidence type="ECO:0000313" key="7">
    <source>
        <dbReference type="EMBL" id="EPR44608.1"/>
    </source>
</evidence>
<dbReference type="AlphaFoldDB" id="S7VJ57"/>
<comment type="caution">
    <text evidence="7">The sequence shown here is derived from an EMBL/GenBank/DDBJ whole genome shotgun (WGS) entry which is preliminary data.</text>
</comment>
<sequence length="241" mass="25717">MMKVVLTNDDGIDAPGLAALVAIISEIAVPVVVAPRIEQSGAAHRVTARSPIPFRQTGENRYWVDASPADCARVALKHLVPDAGWLISGINAGANLGSDVYNSGTVAAAREAAILGCRSIAVSQYIAKGHAVDWTVTAAHAAPILRMLISGRLEAGTFWNVNLPHPLPRDPVVPYRFCDLDTHPHAYTYRVEAGQLIYQGTIHERPRAPGRDVAVCFDDGAAAVTRIPIGTCALNERSSKD</sequence>
<evidence type="ECO:0000259" key="6">
    <source>
        <dbReference type="Pfam" id="PF01975"/>
    </source>
</evidence>
<comment type="catalytic activity">
    <reaction evidence="1">
        <text>a ribonucleoside 5'-phosphate + H2O = a ribonucleoside + phosphate</text>
        <dbReference type="Rhea" id="RHEA:12484"/>
        <dbReference type="ChEBI" id="CHEBI:15377"/>
        <dbReference type="ChEBI" id="CHEBI:18254"/>
        <dbReference type="ChEBI" id="CHEBI:43474"/>
        <dbReference type="ChEBI" id="CHEBI:58043"/>
        <dbReference type="EC" id="3.1.3.5"/>
    </reaction>
</comment>
<dbReference type="PATRIC" id="fig|1121405.3.peg.302"/>
<evidence type="ECO:0000256" key="4">
    <source>
        <dbReference type="ARBA" id="ARBA00022723"/>
    </source>
</evidence>
<keyword evidence="5" id="KW-0378">Hydrolase</keyword>
<dbReference type="InterPro" id="IPR036523">
    <property type="entry name" value="SurE-like_sf"/>
</dbReference>
<dbReference type="Proteomes" id="UP000014977">
    <property type="component" value="Unassembled WGS sequence"/>
</dbReference>
<comment type="similarity">
    <text evidence="2">Belongs to the SurE nucleotidase family.</text>
</comment>
<dbReference type="EC" id="3.1.3.5" evidence="3"/>
<evidence type="ECO:0000256" key="2">
    <source>
        <dbReference type="ARBA" id="ARBA00011062"/>
    </source>
</evidence>
<protein>
    <recommendedName>
        <fullName evidence="3">5'-nucleotidase</fullName>
        <ecNumber evidence="3">3.1.3.5</ecNumber>
    </recommendedName>
</protein>
<dbReference type="InterPro" id="IPR002828">
    <property type="entry name" value="SurE-like_Pase/nucleotidase"/>
</dbReference>
<keyword evidence="8" id="KW-1185">Reference proteome</keyword>
<name>S7VJ57_DESML</name>